<feature type="domain" description="Beta-ketoacyl synthase-like N-terminal" evidence="2">
    <location>
        <begin position="12"/>
        <end position="209"/>
    </location>
</feature>
<protein>
    <submittedName>
        <fullName evidence="3">3-oxoacyl-[acyl-carrier-protein] synthase II</fullName>
    </submittedName>
</protein>
<gene>
    <name evidence="3" type="ORF">LX83_000036</name>
</gene>
<dbReference type="GO" id="GO:0004315">
    <property type="term" value="F:3-oxoacyl-[acyl-carrier-protein] synthase activity"/>
    <property type="evidence" value="ECO:0007669"/>
    <property type="project" value="TreeGrafter"/>
</dbReference>
<dbReference type="AlphaFoldDB" id="A0AAE3G7L6"/>
<evidence type="ECO:0000256" key="1">
    <source>
        <dbReference type="ARBA" id="ARBA00022679"/>
    </source>
</evidence>
<dbReference type="PANTHER" id="PTHR11712">
    <property type="entry name" value="POLYKETIDE SYNTHASE-RELATED"/>
    <property type="match status" value="1"/>
</dbReference>
<reference evidence="3" key="1">
    <citation type="submission" date="2022-06" db="EMBL/GenBank/DDBJ databases">
        <title>Genomic Encyclopedia of Archaeal and Bacterial Type Strains, Phase II (KMG-II): from individual species to whole genera.</title>
        <authorList>
            <person name="Goeker M."/>
        </authorList>
    </citation>
    <scope>NUCLEOTIDE SEQUENCE</scope>
    <source>
        <strain evidence="3">DSM 43935</strain>
    </source>
</reference>
<dbReference type="Pfam" id="PF00109">
    <property type="entry name" value="ketoacyl-synt"/>
    <property type="match status" value="1"/>
</dbReference>
<keyword evidence="1" id="KW-0808">Transferase</keyword>
<dbReference type="RefSeq" id="WP_253765627.1">
    <property type="nucleotide sequence ID" value="NZ_JAMTCK010000001.1"/>
</dbReference>
<dbReference type="SUPFAM" id="SSF53901">
    <property type="entry name" value="Thiolase-like"/>
    <property type="match status" value="2"/>
</dbReference>
<dbReference type="Gene3D" id="3.40.47.10">
    <property type="match status" value="1"/>
</dbReference>
<accession>A0AAE3G7L6</accession>
<keyword evidence="4" id="KW-1185">Reference proteome</keyword>
<dbReference type="InterPro" id="IPR016039">
    <property type="entry name" value="Thiolase-like"/>
</dbReference>
<name>A0AAE3G7L6_9PSEU</name>
<sequence length="363" mass="37738">MSSPAYAAVRPVITAWSAVSPFGVGRKFFVDGVLAGQPTAAPLDREQWPGPDEQACLVPDFSVKEVLGRKGTRSMDRVTGLAVSTIGQLLHDADGNRVVRTGEESALVLGTTMGSAQSTMDFVRDSFTGGQPHHVDPARMPNSVMNCAAGQCAIWHQLRGPNTTLAGGGAAGLLSLDYARRLLHHGRAGQALVGAAEEYSTARAWLHRHSGGTTVLGEGCAILLVEPAAAVGEGRRPLAEVLAVQSRFYLDADPRRALAASVRDVLTDAGVRQEEVWAAVGSAVGEPGEHEHAQLRALFGDAAVNRMPGADLLGDTGAASSALRIATVLSVAERSAEAAGKLVVLSAVDPYGTAACALLRLAD</sequence>
<dbReference type="GO" id="GO:0006633">
    <property type="term" value="P:fatty acid biosynthetic process"/>
    <property type="evidence" value="ECO:0007669"/>
    <property type="project" value="TreeGrafter"/>
</dbReference>
<evidence type="ECO:0000259" key="2">
    <source>
        <dbReference type="Pfam" id="PF00109"/>
    </source>
</evidence>
<proteinExistence type="predicted"/>
<dbReference type="InterPro" id="IPR014030">
    <property type="entry name" value="Ketoacyl_synth_N"/>
</dbReference>
<evidence type="ECO:0000313" key="3">
    <source>
        <dbReference type="EMBL" id="MCP2163196.1"/>
    </source>
</evidence>
<dbReference type="EMBL" id="JAMTCK010000001">
    <property type="protein sequence ID" value="MCP2163196.1"/>
    <property type="molecule type" value="Genomic_DNA"/>
</dbReference>
<organism evidence="3 4">
    <name type="scientific">Goodfellowiella coeruleoviolacea</name>
    <dbReference type="NCBI Taxonomy" id="334858"/>
    <lineage>
        <taxon>Bacteria</taxon>
        <taxon>Bacillati</taxon>
        <taxon>Actinomycetota</taxon>
        <taxon>Actinomycetes</taxon>
        <taxon>Pseudonocardiales</taxon>
        <taxon>Pseudonocardiaceae</taxon>
        <taxon>Goodfellowiella</taxon>
    </lineage>
</organism>
<comment type="caution">
    <text evidence="3">The sequence shown here is derived from an EMBL/GenBank/DDBJ whole genome shotgun (WGS) entry which is preliminary data.</text>
</comment>
<dbReference type="PANTHER" id="PTHR11712:SF336">
    <property type="entry name" value="3-OXOACYL-[ACYL-CARRIER-PROTEIN] SYNTHASE, MITOCHONDRIAL"/>
    <property type="match status" value="1"/>
</dbReference>
<evidence type="ECO:0000313" key="4">
    <source>
        <dbReference type="Proteomes" id="UP001206128"/>
    </source>
</evidence>
<dbReference type="InterPro" id="IPR000794">
    <property type="entry name" value="Beta-ketoacyl_synthase"/>
</dbReference>
<dbReference type="Proteomes" id="UP001206128">
    <property type="component" value="Unassembled WGS sequence"/>
</dbReference>